<name>A0ABN9T5P7_9DINO</name>
<evidence type="ECO:0000313" key="1">
    <source>
        <dbReference type="EMBL" id="CAK0840129.1"/>
    </source>
</evidence>
<evidence type="ECO:0000313" key="2">
    <source>
        <dbReference type="Proteomes" id="UP001189429"/>
    </source>
</evidence>
<dbReference type="Proteomes" id="UP001189429">
    <property type="component" value="Unassembled WGS sequence"/>
</dbReference>
<reference evidence="1" key="1">
    <citation type="submission" date="2023-10" db="EMBL/GenBank/DDBJ databases">
        <authorList>
            <person name="Chen Y."/>
            <person name="Shah S."/>
            <person name="Dougan E. K."/>
            <person name="Thang M."/>
            <person name="Chan C."/>
        </authorList>
    </citation>
    <scope>NUCLEOTIDE SEQUENCE [LARGE SCALE GENOMIC DNA]</scope>
</reference>
<protein>
    <recommendedName>
        <fullName evidence="3">Cilia- and flagella-associated protein 206</fullName>
    </recommendedName>
</protein>
<comment type="caution">
    <text evidence="1">The sequence shown here is derived from an EMBL/GenBank/DDBJ whole genome shotgun (WGS) entry which is preliminary data.</text>
</comment>
<dbReference type="EMBL" id="CAUYUJ010014350">
    <property type="protein sequence ID" value="CAK0840129.1"/>
    <property type="molecule type" value="Genomic_DNA"/>
</dbReference>
<gene>
    <name evidence="1" type="ORF">PCOR1329_LOCUS35634</name>
</gene>
<accession>A0ABN9T5P7</accession>
<keyword evidence="2" id="KW-1185">Reference proteome</keyword>
<evidence type="ECO:0008006" key="3">
    <source>
        <dbReference type="Google" id="ProtNLM"/>
    </source>
</evidence>
<organism evidence="1 2">
    <name type="scientific">Prorocentrum cordatum</name>
    <dbReference type="NCBI Taxonomy" id="2364126"/>
    <lineage>
        <taxon>Eukaryota</taxon>
        <taxon>Sar</taxon>
        <taxon>Alveolata</taxon>
        <taxon>Dinophyceae</taxon>
        <taxon>Prorocentrales</taxon>
        <taxon>Prorocentraceae</taxon>
        <taxon>Prorocentrum</taxon>
    </lineage>
</organism>
<proteinExistence type="predicted"/>
<sequence>MAEDYDAPPEKLEQAERHLGVMAGEAVVELDSTKKQPGFANVRLMLCMFIELCQLRKEKVQHLIGTRQLSDTIKMTESIKCGLADSLTDFGADAKEEVKKVVAVTKQLEQVLSVVSKISVSDGPTRDLKIALRESIECKLQLHLTRVEMLKAADSKAFQDEPFDAMRPALRIVLDRWNHLKQFSLYQMYSDSEAKDLKWDSDDQYLTHLVQESNKQIDQMLEIDNNKLISHDTSVPSLCYNLLRENAEIRKMANAYQLHVLLLYKGRNPSGAIVGIDRHHSAYIP</sequence>